<dbReference type="GO" id="GO:0006089">
    <property type="term" value="P:lactate metabolic process"/>
    <property type="evidence" value="ECO:0007669"/>
    <property type="project" value="TreeGrafter"/>
</dbReference>
<feature type="binding site" evidence="9">
    <location>
        <position position="154"/>
    </location>
    <ligand>
        <name>substrate</name>
    </ligand>
</feature>
<feature type="binding site" evidence="7">
    <location>
        <position position="17"/>
    </location>
    <ligand>
        <name>NAD(+)</name>
        <dbReference type="ChEBI" id="CHEBI:57540"/>
    </ligand>
</feature>
<dbReference type="Gene3D" id="3.90.110.10">
    <property type="entry name" value="Lactate dehydrogenase/glycoside hydrolase, family 4, C-terminal"/>
    <property type="match status" value="1"/>
</dbReference>
<accession>A0A9D2T9T6</accession>
<comment type="function">
    <text evidence="7">Catalyzes the conversion of lactate to pyruvate.</text>
</comment>
<evidence type="ECO:0000313" key="14">
    <source>
        <dbReference type="Proteomes" id="UP000823886"/>
    </source>
</evidence>
<dbReference type="InterPro" id="IPR015955">
    <property type="entry name" value="Lactate_DH/Glyco_Ohase_4_C"/>
</dbReference>
<feature type="binding site" evidence="7">
    <location>
        <position position="43"/>
    </location>
    <ligand>
        <name>NAD(+)</name>
        <dbReference type="ChEBI" id="CHEBI:57540"/>
    </ligand>
</feature>
<dbReference type="SUPFAM" id="SSF56327">
    <property type="entry name" value="LDH C-terminal domain-like"/>
    <property type="match status" value="1"/>
</dbReference>
<evidence type="ECO:0000256" key="9">
    <source>
        <dbReference type="PIRSR" id="PIRSR000102-2"/>
    </source>
</evidence>
<feature type="binding site" evidence="7">
    <location>
        <position position="104"/>
    </location>
    <ligand>
        <name>NAD(+)</name>
        <dbReference type="ChEBI" id="CHEBI:57540"/>
    </ligand>
</feature>
<dbReference type="InterPro" id="IPR036291">
    <property type="entry name" value="NAD(P)-bd_dom_sf"/>
</dbReference>
<evidence type="ECO:0000256" key="8">
    <source>
        <dbReference type="PIRSR" id="PIRSR000102-1"/>
    </source>
</evidence>
<dbReference type="PROSITE" id="PS00064">
    <property type="entry name" value="L_LDH"/>
    <property type="match status" value="1"/>
</dbReference>
<keyword evidence="4 7" id="KW-0560">Oxidoreductase</keyword>
<dbReference type="GO" id="GO:0005737">
    <property type="term" value="C:cytoplasm"/>
    <property type="evidence" value="ECO:0007669"/>
    <property type="project" value="UniProtKB-SubCell"/>
</dbReference>
<keyword evidence="5 7" id="KW-0520">NAD</keyword>
<feature type="binding site" evidence="7">
    <location>
        <position position="68"/>
    </location>
    <ligand>
        <name>NAD(+)</name>
        <dbReference type="ChEBI" id="CHEBI:57540"/>
    </ligand>
</feature>
<feature type="binding site" evidence="7">
    <location>
        <begin position="151"/>
        <end position="154"/>
    </location>
    <ligand>
        <name>substrate</name>
    </ligand>
</feature>
<dbReference type="Gene3D" id="3.40.50.720">
    <property type="entry name" value="NAD(P)-binding Rossmann-like Domain"/>
    <property type="match status" value="1"/>
</dbReference>
<dbReference type="AlphaFoldDB" id="A0A9D2T9T6"/>
<feature type="binding site" evidence="9">
    <location>
        <position position="123"/>
    </location>
    <ligand>
        <name>substrate</name>
    </ligand>
</feature>
<dbReference type="InterPro" id="IPR001236">
    <property type="entry name" value="Lactate/malate_DH_N"/>
</dbReference>
<dbReference type="Pfam" id="PF00056">
    <property type="entry name" value="Ldh_1_N"/>
    <property type="match status" value="1"/>
</dbReference>
<dbReference type="PANTHER" id="PTHR43128">
    <property type="entry name" value="L-2-HYDROXYCARBOXYLATE DEHYDROGENASE (NAD(P)(+))"/>
    <property type="match status" value="1"/>
</dbReference>
<comment type="caution">
    <text evidence="7">Lacks conserved residue(s) required for the propagation of feature annotation.</text>
</comment>
<evidence type="ECO:0000256" key="2">
    <source>
        <dbReference type="ARBA" id="ARBA00006054"/>
    </source>
</evidence>
<dbReference type="InterPro" id="IPR001557">
    <property type="entry name" value="L-lactate/malate_DH"/>
</dbReference>
<sequence length="315" mass="34038">MKTVQKSKIVVIGAGNVGEAIAYTLMVREQVKEIVLVDVNEDRARGAAFDIAHGTGFHKPVCVRQGGYEECSDAQLIIITAGIARKPGQTRLELAKINVSIAKSITESIMKYNQDPLILVVSNPADILTTVVQEVSGLPADRVIGSGTSLDTARFRYNLSRELGVSIEDIQAYIIGEHGDSQVPVWSSATVAGFSLEEYAKQEGIVLDKAKIAECTKIDGAEIIRLKGATFYGVAMAVSSIAEAILKDNHTVLPVAHVLDESFGTWAGIAASLPCRIGSEGIEACYRISMNTEEARAMEKSVKVLQEFWNLVKEQ</sequence>
<feature type="domain" description="Lactate/malate dehydrogenase N-terminal" evidence="11">
    <location>
        <begin position="8"/>
        <end position="145"/>
    </location>
</feature>
<dbReference type="PIRSF" id="PIRSF000102">
    <property type="entry name" value="Lac_mal_DH"/>
    <property type="match status" value="1"/>
</dbReference>
<comment type="subcellular location">
    <subcellularLocation>
        <location evidence="7">Cytoplasm</location>
    </subcellularLocation>
</comment>
<dbReference type="SUPFAM" id="SSF51735">
    <property type="entry name" value="NAD(P)-binding Rossmann-fold domains"/>
    <property type="match status" value="1"/>
</dbReference>
<feature type="binding site" evidence="10">
    <location>
        <position position="98"/>
    </location>
    <ligand>
        <name>NAD(+)</name>
        <dbReference type="ChEBI" id="CHEBI:57540"/>
    </ligand>
</feature>
<proteinExistence type="inferred from homology"/>
<feature type="domain" description="Lactate/malate dehydrogenase C-terminal" evidence="12">
    <location>
        <begin position="148"/>
        <end position="312"/>
    </location>
</feature>
<dbReference type="GO" id="GO:0004459">
    <property type="term" value="F:L-lactate dehydrogenase (NAD+) activity"/>
    <property type="evidence" value="ECO:0007669"/>
    <property type="project" value="UniProtKB-UniRule"/>
</dbReference>
<evidence type="ECO:0000259" key="11">
    <source>
        <dbReference type="Pfam" id="PF00056"/>
    </source>
</evidence>
<feature type="binding site" evidence="7 10">
    <location>
        <position position="38"/>
    </location>
    <ligand>
        <name>NAD(+)</name>
        <dbReference type="ChEBI" id="CHEBI:57540"/>
    </ligand>
</feature>
<reference evidence="13" key="2">
    <citation type="submission" date="2021-04" db="EMBL/GenBank/DDBJ databases">
        <authorList>
            <person name="Gilroy R."/>
        </authorList>
    </citation>
    <scope>NUCLEOTIDE SEQUENCE</scope>
    <source>
        <strain evidence="13">ChiBcec2-3848</strain>
    </source>
</reference>
<dbReference type="FunFam" id="3.40.50.720:FF:000018">
    <property type="entry name" value="Malate dehydrogenase"/>
    <property type="match status" value="1"/>
</dbReference>
<dbReference type="NCBIfam" id="TIGR01771">
    <property type="entry name" value="L-LDH-NAD"/>
    <property type="match status" value="1"/>
</dbReference>
<comment type="subunit">
    <text evidence="7">Homotetramer.</text>
</comment>
<evidence type="ECO:0000256" key="7">
    <source>
        <dbReference type="HAMAP-Rule" id="MF_00488"/>
    </source>
</evidence>
<comment type="catalytic activity">
    <reaction evidence="6 7">
        <text>(S)-lactate + NAD(+) = pyruvate + NADH + H(+)</text>
        <dbReference type="Rhea" id="RHEA:23444"/>
        <dbReference type="ChEBI" id="CHEBI:15361"/>
        <dbReference type="ChEBI" id="CHEBI:15378"/>
        <dbReference type="ChEBI" id="CHEBI:16651"/>
        <dbReference type="ChEBI" id="CHEBI:57540"/>
        <dbReference type="ChEBI" id="CHEBI:57945"/>
        <dbReference type="EC" id="1.1.1.27"/>
    </reaction>
</comment>
<feature type="binding site" evidence="9">
    <location>
        <position position="85"/>
    </location>
    <ligand>
        <name>substrate</name>
    </ligand>
</feature>
<dbReference type="Pfam" id="PF02866">
    <property type="entry name" value="Ldh_1_C"/>
    <property type="match status" value="1"/>
</dbReference>
<feature type="binding site" evidence="7 10">
    <location>
        <begin position="121"/>
        <end position="123"/>
    </location>
    <ligand>
        <name>NAD(+)</name>
        <dbReference type="ChEBI" id="CHEBI:57540"/>
    </ligand>
</feature>
<dbReference type="PRINTS" id="PR00086">
    <property type="entry name" value="LLDHDRGNASE"/>
</dbReference>
<evidence type="ECO:0000256" key="1">
    <source>
        <dbReference type="ARBA" id="ARBA00004843"/>
    </source>
</evidence>
<dbReference type="PANTHER" id="PTHR43128:SF16">
    <property type="entry name" value="L-LACTATE DEHYDROGENASE"/>
    <property type="match status" value="1"/>
</dbReference>
<name>A0A9D2T9T6_9FIRM</name>
<dbReference type="InterPro" id="IPR011304">
    <property type="entry name" value="L-lactate_DH"/>
</dbReference>
<protein>
    <recommendedName>
        <fullName evidence="3 7">L-lactate dehydrogenase</fullName>
        <shortName evidence="7">L-LDH</shortName>
        <ecNumber evidence="3 7">1.1.1.27</ecNumber>
    </recommendedName>
</protein>
<evidence type="ECO:0000313" key="13">
    <source>
        <dbReference type="EMBL" id="HJC62034.1"/>
    </source>
</evidence>
<feature type="binding site" evidence="10">
    <location>
        <begin position="13"/>
        <end position="18"/>
    </location>
    <ligand>
        <name>NAD(+)</name>
        <dbReference type="ChEBI" id="CHEBI:57540"/>
    </ligand>
</feature>
<feature type="active site" description="Proton acceptor" evidence="7 8">
    <location>
        <position position="178"/>
    </location>
</feature>
<reference evidence="13" key="1">
    <citation type="journal article" date="2021" name="PeerJ">
        <title>Extensive microbial diversity within the chicken gut microbiome revealed by metagenomics and culture.</title>
        <authorList>
            <person name="Gilroy R."/>
            <person name="Ravi A."/>
            <person name="Getino M."/>
            <person name="Pursley I."/>
            <person name="Horton D.L."/>
            <person name="Alikhan N.F."/>
            <person name="Baker D."/>
            <person name="Gharbi K."/>
            <person name="Hall N."/>
            <person name="Watson M."/>
            <person name="Adriaenssens E.M."/>
            <person name="Foster-Nyarko E."/>
            <person name="Jarju S."/>
            <person name="Secka A."/>
            <person name="Antonio M."/>
            <person name="Oren A."/>
            <person name="Chaudhuri R.R."/>
            <person name="La Ragione R."/>
            <person name="Hildebrand F."/>
            <person name="Pallen M.J."/>
        </authorList>
    </citation>
    <scope>NUCLEOTIDE SEQUENCE</scope>
    <source>
        <strain evidence="13">ChiBcec2-3848</strain>
    </source>
</reference>
<feature type="binding site" evidence="7">
    <location>
        <position position="146"/>
    </location>
    <ligand>
        <name>NAD(+)</name>
        <dbReference type="ChEBI" id="CHEBI:57540"/>
    </ligand>
</feature>
<dbReference type="InterPro" id="IPR022383">
    <property type="entry name" value="Lactate/malate_DH_C"/>
</dbReference>
<evidence type="ECO:0000256" key="4">
    <source>
        <dbReference type="ARBA" id="ARBA00023002"/>
    </source>
</evidence>
<dbReference type="HAMAP" id="MF_00488">
    <property type="entry name" value="Lactate_dehydrog"/>
    <property type="match status" value="1"/>
</dbReference>
<gene>
    <name evidence="7" type="primary">ldh</name>
    <name evidence="13" type="ORF">H9753_00255</name>
</gene>
<comment type="pathway">
    <text evidence="1 7">Fermentation; pyruvate fermentation to lactate; (S)-lactate from pyruvate: step 1/1.</text>
</comment>
<evidence type="ECO:0000259" key="12">
    <source>
        <dbReference type="Pfam" id="PF02866"/>
    </source>
</evidence>
<keyword evidence="7" id="KW-0963">Cytoplasm</keyword>
<feature type="binding site" evidence="7">
    <location>
        <position position="230"/>
    </location>
    <ligand>
        <name>substrate</name>
    </ligand>
</feature>
<dbReference type="GO" id="GO:0006096">
    <property type="term" value="P:glycolytic process"/>
    <property type="evidence" value="ECO:0007669"/>
    <property type="project" value="UniProtKB-UniRule"/>
</dbReference>
<evidence type="ECO:0000256" key="5">
    <source>
        <dbReference type="ARBA" id="ARBA00023027"/>
    </source>
</evidence>
<dbReference type="NCBIfam" id="NF004863">
    <property type="entry name" value="PRK06223.1"/>
    <property type="match status" value="1"/>
</dbReference>
<evidence type="ECO:0000256" key="6">
    <source>
        <dbReference type="ARBA" id="ARBA00049258"/>
    </source>
</evidence>
<dbReference type="EMBL" id="DWVZ01000003">
    <property type="protein sequence ID" value="HJC62034.1"/>
    <property type="molecule type" value="Genomic_DNA"/>
</dbReference>
<dbReference type="Proteomes" id="UP000823886">
    <property type="component" value="Unassembled WGS sequence"/>
</dbReference>
<feature type="binding site" evidence="7">
    <location>
        <begin position="123"/>
        <end position="126"/>
    </location>
    <ligand>
        <name>substrate</name>
    </ligand>
</feature>
<dbReference type="EC" id="1.1.1.27" evidence="3 7"/>
<feature type="binding site" evidence="7 9">
    <location>
        <position position="91"/>
    </location>
    <ligand>
        <name>substrate</name>
    </ligand>
</feature>
<evidence type="ECO:0000256" key="10">
    <source>
        <dbReference type="PIRSR" id="PIRSR000102-3"/>
    </source>
</evidence>
<organism evidence="13 14">
    <name type="scientific">Candidatus Blautia merdavium</name>
    <dbReference type="NCBI Taxonomy" id="2838494"/>
    <lineage>
        <taxon>Bacteria</taxon>
        <taxon>Bacillati</taxon>
        <taxon>Bacillota</taxon>
        <taxon>Clostridia</taxon>
        <taxon>Lachnospirales</taxon>
        <taxon>Lachnospiraceae</taxon>
        <taxon>Blautia</taxon>
    </lineage>
</organism>
<comment type="caution">
    <text evidence="13">The sequence shown here is derived from an EMBL/GenBank/DDBJ whole genome shotgun (WGS) entry which is preliminary data.</text>
</comment>
<evidence type="ECO:0000256" key="3">
    <source>
        <dbReference type="ARBA" id="ARBA00012967"/>
    </source>
</evidence>
<comment type="similarity">
    <text evidence="2 7">Belongs to the LDH/MDH superfamily. LDH family.</text>
</comment>
<dbReference type="InterPro" id="IPR018177">
    <property type="entry name" value="L-lactate_DH_AS"/>
</dbReference>